<feature type="transmembrane region" description="Helical" evidence="1">
    <location>
        <begin position="95"/>
        <end position="115"/>
    </location>
</feature>
<dbReference type="EMBL" id="FXAY01000004">
    <property type="protein sequence ID" value="SMG42384.1"/>
    <property type="molecule type" value="Genomic_DNA"/>
</dbReference>
<evidence type="ECO:0000256" key="1">
    <source>
        <dbReference type="SAM" id="Phobius"/>
    </source>
</evidence>
<dbReference type="OrthoDB" id="3802671at2"/>
<feature type="transmembrane region" description="Helical" evidence="1">
    <location>
        <begin position="249"/>
        <end position="269"/>
    </location>
</feature>
<keyword evidence="1" id="KW-0472">Membrane</keyword>
<feature type="transmembrane region" description="Helical" evidence="1">
    <location>
        <begin position="369"/>
        <end position="389"/>
    </location>
</feature>
<organism evidence="2 3">
    <name type="scientific">Agreia pratensis</name>
    <dbReference type="NCBI Taxonomy" id="150121"/>
    <lineage>
        <taxon>Bacteria</taxon>
        <taxon>Bacillati</taxon>
        <taxon>Actinomycetota</taxon>
        <taxon>Actinomycetes</taxon>
        <taxon>Micrococcales</taxon>
        <taxon>Microbacteriaceae</taxon>
        <taxon>Agreia</taxon>
    </lineage>
</organism>
<proteinExistence type="predicted"/>
<feature type="transmembrane region" description="Helical" evidence="1">
    <location>
        <begin position="320"/>
        <end position="342"/>
    </location>
</feature>
<dbReference type="Proteomes" id="UP000193244">
    <property type="component" value="Unassembled WGS sequence"/>
</dbReference>
<accession>A0A1X7KLR0</accession>
<feature type="transmembrane region" description="Helical" evidence="1">
    <location>
        <begin position="50"/>
        <end position="70"/>
    </location>
</feature>
<dbReference type="RefSeq" id="WP_085486889.1">
    <property type="nucleotide sequence ID" value="NZ_FXAY01000004.1"/>
</dbReference>
<keyword evidence="1" id="KW-0812">Transmembrane</keyword>
<feature type="transmembrane region" description="Helical" evidence="1">
    <location>
        <begin position="16"/>
        <end position="38"/>
    </location>
</feature>
<keyword evidence="1" id="KW-1133">Transmembrane helix</keyword>
<keyword evidence="3" id="KW-1185">Reference proteome</keyword>
<protein>
    <submittedName>
        <fullName evidence="2">Uncharacterized protein</fullName>
    </submittedName>
</protein>
<feature type="transmembrane region" description="Helical" evidence="1">
    <location>
        <begin position="184"/>
        <end position="209"/>
    </location>
</feature>
<sequence length="425" mass="46749">MRSTIREVLRLAGRTWPLLLVWFLGGWIVRWVVIRIAAELGAIDATLGLLVLPIAVLARLVSYIGMFLVLRDSMPAFTRLAKGNVTDDSVEETALGFRDILLSSVLVFFALYSTMDLMRQDLLKYAGLAIESDNFFTYAGSGTTVLAVTATPASVAVAIIAFAGRFALKRLRSRLPAWTSIITVYFEAVWVFIAVNVLSSLFSVVPAWIDSRQFIRSLDELRQTLVENSVTLRLAWDGASWVWNSSSEIIFLALAWLLVAGVVYVRSLTTSRLELRRARPRGPLLGATLASAPAGLARRARPLFDDAIEIAKPLLLSARVILRGGIVFLAVYVFAYALWISVGDWVLAGLYAAIGPHPYAWWMATDQPIGFVIDLLVEPVRISLLAVAFDFCLRSSRRAADVALDDMSDDVDALETADGESSSSR</sequence>
<evidence type="ECO:0000313" key="3">
    <source>
        <dbReference type="Proteomes" id="UP000193244"/>
    </source>
</evidence>
<evidence type="ECO:0000313" key="2">
    <source>
        <dbReference type="EMBL" id="SMG42384.1"/>
    </source>
</evidence>
<dbReference type="AlphaFoldDB" id="A0A1X7KLR0"/>
<gene>
    <name evidence="2" type="ORF">SAMN06296010_2725</name>
</gene>
<reference evidence="3" key="1">
    <citation type="submission" date="2017-04" db="EMBL/GenBank/DDBJ databases">
        <authorList>
            <person name="Varghese N."/>
            <person name="Submissions S."/>
        </authorList>
    </citation>
    <scope>NUCLEOTIDE SEQUENCE [LARGE SCALE GENOMIC DNA]</scope>
    <source>
        <strain evidence="3">VKM Ac-2510</strain>
    </source>
</reference>
<name>A0A1X7KLR0_9MICO</name>
<feature type="transmembrane region" description="Helical" evidence="1">
    <location>
        <begin position="135"/>
        <end position="163"/>
    </location>
</feature>